<dbReference type="Pfam" id="PF13560">
    <property type="entry name" value="HTH_31"/>
    <property type="match status" value="1"/>
</dbReference>
<evidence type="ECO:0000313" key="3">
    <source>
        <dbReference type="Proteomes" id="UP000660680"/>
    </source>
</evidence>
<dbReference type="GO" id="GO:0003677">
    <property type="term" value="F:DNA binding"/>
    <property type="evidence" value="ECO:0007669"/>
    <property type="project" value="InterPro"/>
</dbReference>
<dbReference type="EMBL" id="BMRB01000008">
    <property type="protein sequence ID" value="GGS56567.1"/>
    <property type="molecule type" value="Genomic_DNA"/>
</dbReference>
<organism evidence="2 3">
    <name type="scientific">Actinokineospora fastidiosa</name>
    <dbReference type="NCBI Taxonomy" id="1816"/>
    <lineage>
        <taxon>Bacteria</taxon>
        <taxon>Bacillati</taxon>
        <taxon>Actinomycetota</taxon>
        <taxon>Actinomycetes</taxon>
        <taxon>Pseudonocardiales</taxon>
        <taxon>Pseudonocardiaceae</taxon>
        <taxon>Actinokineospora</taxon>
    </lineage>
</organism>
<dbReference type="SMART" id="SM00530">
    <property type="entry name" value="HTH_XRE"/>
    <property type="match status" value="1"/>
</dbReference>
<dbReference type="CDD" id="cd00093">
    <property type="entry name" value="HTH_XRE"/>
    <property type="match status" value="1"/>
</dbReference>
<dbReference type="InterPro" id="IPR001387">
    <property type="entry name" value="Cro/C1-type_HTH"/>
</dbReference>
<proteinExistence type="predicted"/>
<evidence type="ECO:0000313" key="2">
    <source>
        <dbReference type="EMBL" id="GGS56567.1"/>
    </source>
</evidence>
<dbReference type="InterPro" id="IPR010982">
    <property type="entry name" value="Lambda_DNA-bd_dom_sf"/>
</dbReference>
<dbReference type="Gene3D" id="1.10.260.40">
    <property type="entry name" value="lambda repressor-like DNA-binding domains"/>
    <property type="match status" value="1"/>
</dbReference>
<dbReference type="SUPFAM" id="SSF47413">
    <property type="entry name" value="lambda repressor-like DNA-binding domains"/>
    <property type="match status" value="1"/>
</dbReference>
<feature type="domain" description="HTH cro/C1-type" evidence="1">
    <location>
        <begin position="15"/>
        <end position="68"/>
    </location>
</feature>
<name>A0A918GT08_9PSEU</name>
<keyword evidence="3" id="KW-1185">Reference proteome</keyword>
<evidence type="ECO:0000259" key="1">
    <source>
        <dbReference type="PROSITE" id="PS50943"/>
    </source>
</evidence>
<dbReference type="AlphaFoldDB" id="A0A918GT08"/>
<accession>A0A918GT08</accession>
<protein>
    <submittedName>
        <fullName evidence="2">Transcriptional regulator</fullName>
    </submittedName>
</protein>
<reference evidence="2" key="1">
    <citation type="journal article" date="2014" name="Int. J. Syst. Evol. Microbiol.">
        <title>Complete genome sequence of Corynebacterium casei LMG S-19264T (=DSM 44701T), isolated from a smear-ripened cheese.</title>
        <authorList>
            <consortium name="US DOE Joint Genome Institute (JGI-PGF)"/>
            <person name="Walter F."/>
            <person name="Albersmeier A."/>
            <person name="Kalinowski J."/>
            <person name="Ruckert C."/>
        </authorList>
    </citation>
    <scope>NUCLEOTIDE SEQUENCE</scope>
    <source>
        <strain evidence="2">JCM 3276</strain>
    </source>
</reference>
<comment type="caution">
    <text evidence="2">The sequence shown here is derived from an EMBL/GenBank/DDBJ whole genome shotgun (WGS) entry which is preliminary data.</text>
</comment>
<dbReference type="Proteomes" id="UP000660680">
    <property type="component" value="Unassembled WGS sequence"/>
</dbReference>
<reference evidence="2" key="2">
    <citation type="submission" date="2020-09" db="EMBL/GenBank/DDBJ databases">
        <authorList>
            <person name="Sun Q."/>
            <person name="Ohkuma M."/>
        </authorList>
    </citation>
    <scope>NUCLEOTIDE SEQUENCE</scope>
    <source>
        <strain evidence="2">JCM 3276</strain>
    </source>
</reference>
<dbReference type="RefSeq" id="WP_189213918.1">
    <property type="nucleotide sequence ID" value="NZ_BMRB01000008.1"/>
</dbReference>
<dbReference type="PROSITE" id="PS50943">
    <property type="entry name" value="HTH_CROC1"/>
    <property type="match status" value="1"/>
</dbReference>
<sequence>MDAKQAQWRQIGLALRHWRRRAGLTQAQLGDRLGYHHSQISKLENGSREPLVDVLRRADRLLGTGGELARMTTSLRLGQWVGGAGVLAANENAPASSVGAVSPADWPAKLPHRGYACPVHGYSGCALPAPADAADLQRVVFGADRDLPDVDAIHLLAAWYVALTGQCESGSPSAQRGVAEHVARRAAGWAARADERTAQVLLRTAAEYAHLAGRLRILAGQTGTGMAWLDQALRWAEVSGSRTVKVSVLCDMGLVARLEHDVDAASAYADALFGVSGGGRWPSVMAEVNRALGHGQRGDLAQCRHHIERARATIARFDLRDRVEAPWLTGDEGRMRIESALSSALRTVAAITGDTSTARQAIVSTQDAIEHLPTRMRPTYLQFTVRLADSYACAGQLDAALATVDPIIPEIPSAPLITVRREFQDFHARLTRRWGGHRRVRDLDERLRT</sequence>
<gene>
    <name evidence="2" type="ORF">GCM10010171_59460</name>
</gene>